<dbReference type="InterPro" id="IPR011009">
    <property type="entry name" value="Kinase-like_dom_sf"/>
</dbReference>
<gene>
    <name evidence="2" type="ORF">VKT23_003115</name>
</gene>
<protein>
    <recommendedName>
        <fullName evidence="1">Protein kinase domain-containing protein</fullName>
    </recommendedName>
</protein>
<feature type="domain" description="Protein kinase" evidence="1">
    <location>
        <begin position="81"/>
        <end position="425"/>
    </location>
</feature>
<dbReference type="Proteomes" id="UP001498398">
    <property type="component" value="Unassembled WGS sequence"/>
</dbReference>
<reference evidence="2 3" key="1">
    <citation type="submission" date="2024-01" db="EMBL/GenBank/DDBJ databases">
        <title>A draft genome for the cacao thread blight pathogen Marasmiellus scandens.</title>
        <authorList>
            <person name="Baruah I.K."/>
            <person name="Leung J."/>
            <person name="Bukari Y."/>
            <person name="Amoako-Attah I."/>
            <person name="Meinhardt L.W."/>
            <person name="Bailey B.A."/>
            <person name="Cohen S.P."/>
        </authorList>
    </citation>
    <scope>NUCLEOTIDE SEQUENCE [LARGE SCALE GENOMIC DNA]</scope>
    <source>
        <strain evidence="2 3">GH-19</strain>
    </source>
</reference>
<accession>A0ABR1JYZ8</accession>
<dbReference type="SUPFAM" id="SSF56112">
    <property type="entry name" value="Protein kinase-like (PK-like)"/>
    <property type="match status" value="1"/>
</dbReference>
<evidence type="ECO:0000259" key="1">
    <source>
        <dbReference type="PROSITE" id="PS50011"/>
    </source>
</evidence>
<dbReference type="Pfam" id="PF00069">
    <property type="entry name" value="Pkinase"/>
    <property type="match status" value="1"/>
</dbReference>
<evidence type="ECO:0000313" key="2">
    <source>
        <dbReference type="EMBL" id="KAK7468611.1"/>
    </source>
</evidence>
<evidence type="ECO:0000313" key="3">
    <source>
        <dbReference type="Proteomes" id="UP001498398"/>
    </source>
</evidence>
<dbReference type="PROSITE" id="PS50011">
    <property type="entry name" value="PROTEIN_KINASE_DOM"/>
    <property type="match status" value="1"/>
</dbReference>
<name>A0ABR1JYZ8_9AGAR</name>
<organism evidence="2 3">
    <name type="scientific">Marasmiellus scandens</name>
    <dbReference type="NCBI Taxonomy" id="2682957"/>
    <lineage>
        <taxon>Eukaryota</taxon>
        <taxon>Fungi</taxon>
        <taxon>Dikarya</taxon>
        <taxon>Basidiomycota</taxon>
        <taxon>Agaricomycotina</taxon>
        <taxon>Agaricomycetes</taxon>
        <taxon>Agaricomycetidae</taxon>
        <taxon>Agaricales</taxon>
        <taxon>Marasmiineae</taxon>
        <taxon>Omphalotaceae</taxon>
        <taxon>Marasmiellus</taxon>
    </lineage>
</organism>
<proteinExistence type="predicted"/>
<dbReference type="Gene3D" id="1.10.510.10">
    <property type="entry name" value="Transferase(Phosphotransferase) domain 1"/>
    <property type="match status" value="1"/>
</dbReference>
<dbReference type="SMART" id="SM00220">
    <property type="entry name" value="S_TKc"/>
    <property type="match status" value="1"/>
</dbReference>
<dbReference type="EMBL" id="JBANRG010000003">
    <property type="protein sequence ID" value="KAK7468611.1"/>
    <property type="molecule type" value="Genomic_DNA"/>
</dbReference>
<keyword evidence="3" id="KW-1185">Reference proteome</keyword>
<sequence length="425" mass="48418">MLPFAYVWIPPDVSERPAVSLQSQLLDRGFMVLPKSGSWFDLVNGLVEGLQVPPSLKQYLDDDKMGANRIRLYSMEPPLVYDNAGELSLGSLASSSRTVLDLEPDPLETLDNVITKTEQHTIPYALTTAEVNLPLLQVSLTPLYQTVLDAYGINSLTFAQLPKYVGELKLYEYPRDENLDILSSIIENRTTPNRPRVMSESEVLDIPLPGSVKKLFQDNDVIKLLIECQPESSLFCIIPKEDFSPVEEMIIENMKNDDIKYALQFLDCIGFLHSNNIVHLGLNLSSLKLHNGRLKLSGFHASEVVTDHETQWRRWDRRMAASALAFAAPELTAWSQGPVKPYHLDNYSAGQILYEMLMWDYRLFPRTLAEVETTFREAPTAHANDSLYQKRKVLKGLVCRMLTEERLEPVYVLQEFYCQFPREDA</sequence>
<dbReference type="InterPro" id="IPR000719">
    <property type="entry name" value="Prot_kinase_dom"/>
</dbReference>
<comment type="caution">
    <text evidence="2">The sequence shown here is derived from an EMBL/GenBank/DDBJ whole genome shotgun (WGS) entry which is preliminary data.</text>
</comment>